<proteinExistence type="predicted"/>
<sequence length="253" mass="28555">MVVGQGWRRWIRRLGLGLWGMVLLCGLALGTGGCDRYAVRSSDITPHTGQLLGDRWFYSAGSFREGLARVEPGFDQGYGYINRQGKLVIPAEFELAQDFSEGLAAVMKDGLYGFINPSGEMVIKPQFQRKPLPVPEEIKVFAAYPYQFQQGVASVRQNDRWGYINRDGRWVIPPRFDTADSFVDDRAAVRVGDRWGIINRAGQWIVSPQFTNLRSFHEGLAAAQDGDHWGFLDLTGKWVFRPNIAQYRHSPKG</sequence>
<name>A0A2W4WQI1_9CYAN</name>
<evidence type="ECO:0000313" key="1">
    <source>
        <dbReference type="EMBL" id="PZO46562.1"/>
    </source>
</evidence>
<dbReference type="Pfam" id="PF14903">
    <property type="entry name" value="WG_beta_rep"/>
    <property type="match status" value="2"/>
</dbReference>
<reference evidence="2" key="1">
    <citation type="submission" date="2018-04" db="EMBL/GenBank/DDBJ databases">
        <authorList>
            <person name="Cornet L."/>
        </authorList>
    </citation>
    <scope>NUCLEOTIDE SEQUENCE [LARGE SCALE GENOMIC DNA]</scope>
</reference>
<accession>A0A2W4WQI1</accession>
<comment type="caution">
    <text evidence="1">The sequence shown here is derived from an EMBL/GenBank/DDBJ whole genome shotgun (WGS) entry which is preliminary data.</text>
</comment>
<dbReference type="AlphaFoldDB" id="A0A2W4WQI1"/>
<dbReference type="PANTHER" id="PTHR37841:SF1">
    <property type="entry name" value="DUF3298 DOMAIN-CONTAINING PROTEIN"/>
    <property type="match status" value="1"/>
</dbReference>
<dbReference type="SUPFAM" id="SSF69360">
    <property type="entry name" value="Cell wall binding repeat"/>
    <property type="match status" value="1"/>
</dbReference>
<dbReference type="InterPro" id="IPR032774">
    <property type="entry name" value="WG_beta_rep"/>
</dbReference>
<dbReference type="EMBL" id="QBMP01000304">
    <property type="protein sequence ID" value="PZO46562.1"/>
    <property type="molecule type" value="Genomic_DNA"/>
</dbReference>
<dbReference type="Proteomes" id="UP000249794">
    <property type="component" value="Unassembled WGS sequence"/>
</dbReference>
<protein>
    <recommendedName>
        <fullName evidence="3">WG repeat-containing protein</fullName>
    </recommendedName>
</protein>
<dbReference type="PANTHER" id="PTHR37841">
    <property type="entry name" value="GLR2918 PROTEIN"/>
    <property type="match status" value="1"/>
</dbReference>
<reference evidence="1 2" key="2">
    <citation type="submission" date="2018-06" db="EMBL/GenBank/DDBJ databases">
        <title>Metagenomic assembly of (sub)arctic Cyanobacteria and their associated microbiome from non-axenic cultures.</title>
        <authorList>
            <person name="Baurain D."/>
        </authorList>
    </citation>
    <scope>NUCLEOTIDE SEQUENCE [LARGE SCALE GENOMIC DNA]</scope>
    <source>
        <strain evidence="1">ULC027bin1</strain>
    </source>
</reference>
<evidence type="ECO:0008006" key="3">
    <source>
        <dbReference type="Google" id="ProtNLM"/>
    </source>
</evidence>
<evidence type="ECO:0000313" key="2">
    <source>
        <dbReference type="Proteomes" id="UP000249794"/>
    </source>
</evidence>
<organism evidence="1 2">
    <name type="scientific">Phormidesmis priestleyi</name>
    <dbReference type="NCBI Taxonomy" id="268141"/>
    <lineage>
        <taxon>Bacteria</taxon>
        <taxon>Bacillati</taxon>
        <taxon>Cyanobacteriota</taxon>
        <taxon>Cyanophyceae</taxon>
        <taxon>Leptolyngbyales</taxon>
        <taxon>Leptolyngbyaceae</taxon>
        <taxon>Phormidesmis</taxon>
    </lineage>
</organism>
<gene>
    <name evidence="1" type="ORF">DCF15_20110</name>
</gene>